<dbReference type="HOGENOM" id="CLU_2884628_0_0_12"/>
<dbReference type="Proteomes" id="UP000009223">
    <property type="component" value="Chromosome"/>
</dbReference>
<keyword evidence="2" id="KW-1185">Reference proteome</keyword>
<name>F5YN97_TREPZ</name>
<sequence length="63" mass="7416">MLFTEWKDEEALEYRYEEGRREGRQEGRNEGQNMVLELVKQGYTAEQIKMKLSRTSGTQTTGK</sequence>
<dbReference type="AlphaFoldDB" id="F5YN97"/>
<dbReference type="STRING" id="545694.TREPR_0105"/>
<accession>F5YN97</accession>
<reference evidence="2" key="1">
    <citation type="submission" date="2009-12" db="EMBL/GenBank/DDBJ databases">
        <title>Complete sequence of Treponema primitia strain ZAS-2.</title>
        <authorList>
            <person name="Tetu S.G."/>
            <person name="Matson E."/>
            <person name="Ren Q."/>
            <person name="Seshadri R."/>
            <person name="Elbourne L."/>
            <person name="Hassan K.A."/>
            <person name="Durkin A."/>
            <person name="Radune D."/>
            <person name="Mohamoud Y."/>
            <person name="Shay R."/>
            <person name="Jin S."/>
            <person name="Zhang X."/>
            <person name="Lucey K."/>
            <person name="Ballor N.R."/>
            <person name="Ottesen E."/>
            <person name="Rosenthal R."/>
            <person name="Allen A."/>
            <person name="Leadbetter J.R."/>
            <person name="Paulsen I.T."/>
        </authorList>
    </citation>
    <scope>NUCLEOTIDE SEQUENCE [LARGE SCALE GENOMIC DNA]</scope>
    <source>
        <strain evidence="2">ATCC BAA-887 / DSM 12427 / ZAS-2</strain>
    </source>
</reference>
<evidence type="ECO:0000313" key="2">
    <source>
        <dbReference type="Proteomes" id="UP000009223"/>
    </source>
</evidence>
<organism evidence="1 2">
    <name type="scientific">Treponema primitia (strain ATCC BAA-887 / DSM 12427 / ZAS-2)</name>
    <dbReference type="NCBI Taxonomy" id="545694"/>
    <lineage>
        <taxon>Bacteria</taxon>
        <taxon>Pseudomonadati</taxon>
        <taxon>Spirochaetota</taxon>
        <taxon>Spirochaetia</taxon>
        <taxon>Spirochaetales</taxon>
        <taxon>Treponemataceae</taxon>
        <taxon>Treponema</taxon>
    </lineage>
</organism>
<proteinExistence type="predicted"/>
<reference evidence="1 2" key="2">
    <citation type="journal article" date="2011" name="ISME J.">
        <title>RNA-seq reveals cooperative metabolic interactions between two termite-gut spirochete species in co-culture.</title>
        <authorList>
            <person name="Rosenthal A.Z."/>
            <person name="Matson E.G."/>
            <person name="Eldar A."/>
            <person name="Leadbetter J.R."/>
        </authorList>
    </citation>
    <scope>NUCLEOTIDE SEQUENCE [LARGE SCALE GENOMIC DNA]</scope>
    <source>
        <strain evidence="2">ATCC BAA-887 / DSM 12427 / ZAS-2</strain>
    </source>
</reference>
<gene>
    <name evidence="1" type="ordered locus">TREPR_0105</name>
</gene>
<dbReference type="EMBL" id="CP001843">
    <property type="protein sequence ID" value="AEF86101.1"/>
    <property type="molecule type" value="Genomic_DNA"/>
</dbReference>
<dbReference type="KEGG" id="tpi:TREPR_0105"/>
<protein>
    <submittedName>
        <fullName evidence="1">Uncharacterized protein</fullName>
    </submittedName>
</protein>
<dbReference type="RefSeq" id="WP_015706365.1">
    <property type="nucleotide sequence ID" value="NC_015578.1"/>
</dbReference>
<evidence type="ECO:0000313" key="1">
    <source>
        <dbReference type="EMBL" id="AEF86101.1"/>
    </source>
</evidence>